<reference evidence="1 2" key="1">
    <citation type="submission" date="2010-04" db="EMBL/GenBank/DDBJ databases">
        <authorList>
            <person name="Muzny D."/>
            <person name="Qin X."/>
            <person name="Deng J."/>
            <person name="Jiang H."/>
            <person name="Liu Y."/>
            <person name="Qu J."/>
            <person name="Song X.-Z."/>
            <person name="Zhang L."/>
            <person name="Thornton R."/>
            <person name="Coyle M."/>
            <person name="Francisco L."/>
            <person name="Jackson L."/>
            <person name="Javaid M."/>
            <person name="Korchina V."/>
            <person name="Kovar C."/>
            <person name="Mata R."/>
            <person name="Mathew T."/>
            <person name="Ngo R."/>
            <person name="Nguyen L."/>
            <person name="Nguyen N."/>
            <person name="Okwuonu G."/>
            <person name="Ongeri F."/>
            <person name="Pham C."/>
            <person name="Simmons D."/>
            <person name="Wilczek-Boney K."/>
            <person name="Hale W."/>
            <person name="Jakkamsetti A."/>
            <person name="Pham P."/>
            <person name="Ruth R."/>
            <person name="San Lucas F."/>
            <person name="Warren J."/>
            <person name="Zhang J."/>
            <person name="Zhao Z."/>
            <person name="Zhou C."/>
            <person name="Zhu D."/>
            <person name="Lee S."/>
            <person name="Bess C."/>
            <person name="Blankenburg K."/>
            <person name="Forbes L."/>
            <person name="Fu Q."/>
            <person name="Gubbala S."/>
            <person name="Hirani K."/>
            <person name="Jayaseelan J.C."/>
            <person name="Lara F."/>
            <person name="Munidasa M."/>
            <person name="Palculict T."/>
            <person name="Patil S."/>
            <person name="Pu L.-L."/>
            <person name="Saada N."/>
            <person name="Tang L."/>
            <person name="Weissenberger G."/>
            <person name="Zhu Y."/>
            <person name="Hemphill L."/>
            <person name="Shang Y."/>
            <person name="Youmans B."/>
            <person name="Ayvaz T."/>
            <person name="Ross M."/>
            <person name="Santibanez J."/>
            <person name="Aqrawi P."/>
            <person name="Gross S."/>
            <person name="Joshi V."/>
            <person name="Fowler G."/>
            <person name="Nazareth L."/>
            <person name="Reid J."/>
            <person name="Worley K."/>
            <person name="Petrosino J."/>
            <person name="Highlander S."/>
            <person name="Gibbs R."/>
        </authorList>
    </citation>
    <scope>NUCLEOTIDE SEQUENCE [LARGE SCALE GENOMIC DNA]</scope>
    <source>
        <strain evidence="1 2">DSM 11664</strain>
    </source>
</reference>
<dbReference type="Proteomes" id="UP000004069">
    <property type="component" value="Unassembled WGS sequence"/>
</dbReference>
<dbReference type="InterPro" id="IPR001387">
    <property type="entry name" value="Cro/C1-type_HTH"/>
</dbReference>
<dbReference type="EMBL" id="ADNY01000013">
    <property type="protein sequence ID" value="EFG55949.1"/>
    <property type="molecule type" value="Genomic_DNA"/>
</dbReference>
<dbReference type="PATRIC" id="fig|585524.9.peg.1008"/>
<dbReference type="AlphaFoldDB" id="D4YSD4"/>
<dbReference type="GO" id="GO:0003677">
    <property type="term" value="F:DNA binding"/>
    <property type="evidence" value="ECO:0007669"/>
    <property type="project" value="InterPro"/>
</dbReference>
<name>D4YSD4_9LACO</name>
<evidence type="ECO:0000313" key="2">
    <source>
        <dbReference type="Proteomes" id="UP000004069"/>
    </source>
</evidence>
<evidence type="ECO:0000313" key="1">
    <source>
        <dbReference type="EMBL" id="EFG55949.1"/>
    </source>
</evidence>
<dbReference type="Gene3D" id="1.10.260.40">
    <property type="entry name" value="lambda repressor-like DNA-binding domains"/>
    <property type="match status" value="1"/>
</dbReference>
<dbReference type="OrthoDB" id="2320428at2"/>
<sequence length="206" mass="24501">MRIAQQLKRTRILLGLTQAEMIDNIMTTSFYSKVEHEKHDITINDLLDILNDHHTSLYDFFSGITELRTEDQIIQDQLTLAFYEEKVDELKALKPKNLPYQEIIEAAYFERDAASLIAILNDPNFTNQKYKQVISLLLTDLGDTQYRISKYDQRKPKHTIFQLGKWDQDSLWIFFMSMSLYSFQELAELINSIFNDYNYQKERDEY</sequence>
<gene>
    <name evidence="1" type="ORF">HMPREF0493_0412</name>
</gene>
<dbReference type="RefSeq" id="WP_006351566.1">
    <property type="nucleotide sequence ID" value="NZ_ADNY01000013.1"/>
</dbReference>
<accession>D4YSD4</accession>
<dbReference type="CDD" id="cd00093">
    <property type="entry name" value="HTH_XRE"/>
    <property type="match status" value="1"/>
</dbReference>
<dbReference type="SUPFAM" id="SSF47413">
    <property type="entry name" value="lambda repressor-like DNA-binding domains"/>
    <property type="match status" value="1"/>
</dbReference>
<proteinExistence type="predicted"/>
<dbReference type="InterPro" id="IPR010982">
    <property type="entry name" value="Lambda_DNA-bd_dom_sf"/>
</dbReference>
<comment type="caution">
    <text evidence="1">The sequence shown here is derived from an EMBL/GenBank/DDBJ whole genome shotgun (WGS) entry which is preliminary data.</text>
</comment>
<dbReference type="eggNOG" id="ENOG50309TC">
    <property type="taxonomic scope" value="Bacteria"/>
</dbReference>
<organism evidence="1 2">
    <name type="scientific">Lactobacillus amylolyticus DSM 11664</name>
    <dbReference type="NCBI Taxonomy" id="585524"/>
    <lineage>
        <taxon>Bacteria</taxon>
        <taxon>Bacillati</taxon>
        <taxon>Bacillota</taxon>
        <taxon>Bacilli</taxon>
        <taxon>Lactobacillales</taxon>
        <taxon>Lactobacillaceae</taxon>
        <taxon>Lactobacillus</taxon>
    </lineage>
</organism>
<keyword evidence="2" id="KW-1185">Reference proteome</keyword>
<protein>
    <submittedName>
        <fullName evidence="1">Uncharacterized protein</fullName>
    </submittedName>
</protein>